<evidence type="ECO:0000313" key="2">
    <source>
        <dbReference type="EMBL" id="TDH66412.1"/>
    </source>
</evidence>
<evidence type="ECO:0000313" key="3">
    <source>
        <dbReference type="Proteomes" id="UP000294530"/>
    </source>
</evidence>
<dbReference type="EMBL" id="SHOA02000018">
    <property type="protein sequence ID" value="TDH66412.1"/>
    <property type="molecule type" value="Genomic_DNA"/>
</dbReference>
<protein>
    <recommendedName>
        <fullName evidence="1">C2 domain-containing protein</fullName>
    </recommendedName>
</protein>
<proteinExistence type="predicted"/>
<feature type="domain" description="C2" evidence="1">
    <location>
        <begin position="1"/>
        <end position="115"/>
    </location>
</feature>
<dbReference type="RefSeq" id="XP_067815911.1">
    <property type="nucleotide sequence ID" value="XM_067962884.1"/>
</dbReference>
<sequence length="368" mass="41776">MTLGVVKYPNLIILWYKGIVNAGEYLNFGTGRLGNFSSSASISIDGHPMDLTRPIFDTLEPEWNEKFYFHNVPRDSKFSLIVMGSDLDKEDTLGVAHFPAQHAVDDTNVAHDLPLTLKDRKAGVLSIKVTCHYVQADETSVIEEVGPVRYSVHSSLSKDLLTSFPYYDAKITSLAYTVRLHNIPRFLPYKFEWSKTYRKAQRVFMSKNPESSVFLKAVKTQHAVVYEHDRITSKFGALSSANDFFNLINNGRRDNKPVLFTYVITSQGWYFSETGATFLKDILSPHMLHSNAANYVKFAGEFHVQKTSSNTLKLVLDNNSGTYPTPKKILPELKALIKNNFEFINCDVVDLNDRTLKKTREKILAAWN</sequence>
<evidence type="ECO:0000259" key="1">
    <source>
        <dbReference type="PROSITE" id="PS50004"/>
    </source>
</evidence>
<reference evidence="2 3" key="1">
    <citation type="journal article" date="2021" name="Genome Biol.">
        <title>AFLAP: assembly-free linkage analysis pipeline using k-mers from genome sequencing data.</title>
        <authorList>
            <person name="Fletcher K."/>
            <person name="Zhang L."/>
            <person name="Gil J."/>
            <person name="Han R."/>
            <person name="Cavanaugh K."/>
            <person name="Michelmore R."/>
        </authorList>
    </citation>
    <scope>NUCLEOTIDE SEQUENCE [LARGE SCALE GENOMIC DNA]</scope>
    <source>
        <strain evidence="2 3">SF5</strain>
    </source>
</reference>
<organism evidence="2 3">
    <name type="scientific">Bremia lactucae</name>
    <name type="common">Lettuce downy mildew</name>
    <dbReference type="NCBI Taxonomy" id="4779"/>
    <lineage>
        <taxon>Eukaryota</taxon>
        <taxon>Sar</taxon>
        <taxon>Stramenopiles</taxon>
        <taxon>Oomycota</taxon>
        <taxon>Peronosporomycetes</taxon>
        <taxon>Peronosporales</taxon>
        <taxon>Peronosporaceae</taxon>
        <taxon>Bremia</taxon>
    </lineage>
</organism>
<gene>
    <name evidence="2" type="ORF">CCR75_004798</name>
</gene>
<dbReference type="InterPro" id="IPR000008">
    <property type="entry name" value="C2_dom"/>
</dbReference>
<dbReference type="PROSITE" id="PS50004">
    <property type="entry name" value="C2"/>
    <property type="match status" value="1"/>
</dbReference>
<dbReference type="Pfam" id="PF00168">
    <property type="entry name" value="C2"/>
    <property type="match status" value="1"/>
</dbReference>
<keyword evidence="3" id="KW-1185">Reference proteome</keyword>
<dbReference type="SUPFAM" id="SSF49562">
    <property type="entry name" value="C2 domain (Calcium/lipid-binding domain, CaLB)"/>
    <property type="match status" value="1"/>
</dbReference>
<dbReference type="Gene3D" id="2.60.40.150">
    <property type="entry name" value="C2 domain"/>
    <property type="match status" value="1"/>
</dbReference>
<dbReference type="KEGG" id="blac:94348555"/>
<dbReference type="Proteomes" id="UP000294530">
    <property type="component" value="Unassembled WGS sequence"/>
</dbReference>
<comment type="caution">
    <text evidence="2">The sequence shown here is derived from an EMBL/GenBank/DDBJ whole genome shotgun (WGS) entry which is preliminary data.</text>
</comment>
<dbReference type="InterPro" id="IPR035892">
    <property type="entry name" value="C2_domain_sf"/>
</dbReference>
<accession>A0A976FGR3</accession>
<name>A0A976FGR3_BRELC</name>
<dbReference type="OrthoDB" id="73919at2759"/>
<dbReference type="AlphaFoldDB" id="A0A976FGR3"/>
<dbReference type="GeneID" id="94348555"/>